<dbReference type="Proteomes" id="UP000567179">
    <property type="component" value="Unassembled WGS sequence"/>
</dbReference>
<dbReference type="OrthoDB" id="5424209at2759"/>
<evidence type="ECO:0000256" key="1">
    <source>
        <dbReference type="SAM" id="MobiDB-lite"/>
    </source>
</evidence>
<sequence length="159" mass="17605">MTPKSLLSEDTTPAQEFRPGSRPPFFYKSGPDWPDVAPKVRPAIVPQPLKNTWGSVCQRICERLDSCSVRWRSIDPLAFANEDEAKPFCPFIICVGVDPKSVQYEDAVRAAGAVKEVLIDAGCPEVEVGFMEVTYWGSMAAMQCINENRNHSGPDQEQG</sequence>
<evidence type="ECO:0000313" key="3">
    <source>
        <dbReference type="Proteomes" id="UP000567179"/>
    </source>
</evidence>
<dbReference type="AlphaFoldDB" id="A0A8H5FA54"/>
<comment type="caution">
    <text evidence="2">The sequence shown here is derived from an EMBL/GenBank/DDBJ whole genome shotgun (WGS) entry which is preliminary data.</text>
</comment>
<protein>
    <submittedName>
        <fullName evidence="2">Uncharacterized protein</fullName>
    </submittedName>
</protein>
<feature type="region of interest" description="Disordered" evidence="1">
    <location>
        <begin position="1"/>
        <end position="24"/>
    </location>
</feature>
<evidence type="ECO:0000313" key="2">
    <source>
        <dbReference type="EMBL" id="KAF5329339.1"/>
    </source>
</evidence>
<keyword evidence="3" id="KW-1185">Reference proteome</keyword>
<dbReference type="EMBL" id="JAACJJ010000002">
    <property type="protein sequence ID" value="KAF5329339.1"/>
    <property type="molecule type" value="Genomic_DNA"/>
</dbReference>
<name>A0A8H5FA54_9AGAR</name>
<proteinExistence type="predicted"/>
<reference evidence="2 3" key="1">
    <citation type="journal article" date="2020" name="ISME J.">
        <title>Uncovering the hidden diversity of litter-decomposition mechanisms in mushroom-forming fungi.</title>
        <authorList>
            <person name="Floudas D."/>
            <person name="Bentzer J."/>
            <person name="Ahren D."/>
            <person name="Johansson T."/>
            <person name="Persson P."/>
            <person name="Tunlid A."/>
        </authorList>
    </citation>
    <scope>NUCLEOTIDE SEQUENCE [LARGE SCALE GENOMIC DNA]</scope>
    <source>
        <strain evidence="2 3">CBS 101986</strain>
    </source>
</reference>
<gene>
    <name evidence="2" type="ORF">D9619_009273</name>
</gene>
<accession>A0A8H5FA54</accession>
<organism evidence="2 3">
    <name type="scientific">Psilocybe cf. subviscida</name>
    <dbReference type="NCBI Taxonomy" id="2480587"/>
    <lineage>
        <taxon>Eukaryota</taxon>
        <taxon>Fungi</taxon>
        <taxon>Dikarya</taxon>
        <taxon>Basidiomycota</taxon>
        <taxon>Agaricomycotina</taxon>
        <taxon>Agaricomycetes</taxon>
        <taxon>Agaricomycetidae</taxon>
        <taxon>Agaricales</taxon>
        <taxon>Agaricineae</taxon>
        <taxon>Strophariaceae</taxon>
        <taxon>Psilocybe</taxon>
    </lineage>
</organism>